<dbReference type="KEGG" id="ble:BleG1_3464"/>
<dbReference type="Proteomes" id="UP000027142">
    <property type="component" value="Chromosome"/>
</dbReference>
<reference evidence="2 3" key="1">
    <citation type="journal article" date="2014" name="Gene">
        <title>A comparative genomic analysis of the alkalitolerant soil bacterium Bacillus lehensis G1.</title>
        <authorList>
            <person name="Noor Y.M."/>
            <person name="Samsulrizal N.H."/>
            <person name="Jema'on N.A."/>
            <person name="Low K.O."/>
            <person name="Ramli A.N."/>
            <person name="Alias N.I."/>
            <person name="Damis S.I."/>
            <person name="Fuzi S.F."/>
            <person name="Isa M.N."/>
            <person name="Murad A.M."/>
            <person name="Raih M.F."/>
            <person name="Bakar F.D."/>
            <person name="Najimudin N."/>
            <person name="Mahadi N.M."/>
            <person name="Illias R.M."/>
        </authorList>
    </citation>
    <scope>NUCLEOTIDE SEQUENCE [LARGE SCALE GENOMIC DNA]</scope>
    <source>
        <strain evidence="2 3">G1</strain>
    </source>
</reference>
<dbReference type="HOGENOM" id="CLU_198834_0_0_9"/>
<dbReference type="EMBL" id="CP003923">
    <property type="protein sequence ID" value="AIC96011.1"/>
    <property type="molecule type" value="Genomic_DNA"/>
</dbReference>
<organism evidence="2 3">
    <name type="scientific">Shouchella lehensis G1</name>
    <dbReference type="NCBI Taxonomy" id="1246626"/>
    <lineage>
        <taxon>Bacteria</taxon>
        <taxon>Bacillati</taxon>
        <taxon>Bacillota</taxon>
        <taxon>Bacilli</taxon>
        <taxon>Bacillales</taxon>
        <taxon>Bacillaceae</taxon>
        <taxon>Shouchella</taxon>
    </lineage>
</organism>
<keyword evidence="1" id="KW-1133">Transmembrane helix</keyword>
<dbReference type="RefSeq" id="WP_038483578.1">
    <property type="nucleotide sequence ID" value="NZ_CP003923.1"/>
</dbReference>
<dbReference type="AlphaFoldDB" id="A0A060LXM1"/>
<protein>
    <submittedName>
        <fullName evidence="2">Uncharacterized protein</fullName>
    </submittedName>
</protein>
<dbReference type="OrthoDB" id="2931926at2"/>
<keyword evidence="1" id="KW-0812">Transmembrane</keyword>
<dbReference type="PATRIC" id="fig|1246626.3.peg.3452"/>
<keyword evidence="1" id="KW-0472">Membrane</keyword>
<gene>
    <name evidence="2" type="ORF">BleG1_3464</name>
</gene>
<evidence type="ECO:0000256" key="1">
    <source>
        <dbReference type="SAM" id="Phobius"/>
    </source>
</evidence>
<proteinExistence type="predicted"/>
<dbReference type="STRING" id="1246626.BleG1_3464"/>
<evidence type="ECO:0000313" key="2">
    <source>
        <dbReference type="EMBL" id="AIC96011.1"/>
    </source>
</evidence>
<sequence length="74" mass="8013">MRKVLMIIFICSVTLFILLGSVLVLGQLLGLVVAKGSWVIGLDQNLASTVFFITSIAAFSGYLLSYTKKKNTEG</sequence>
<keyword evidence="3" id="KW-1185">Reference proteome</keyword>
<name>A0A060LXM1_9BACI</name>
<feature type="transmembrane region" description="Helical" evidence="1">
    <location>
        <begin position="46"/>
        <end position="64"/>
    </location>
</feature>
<dbReference type="eggNOG" id="ENOG5030D70">
    <property type="taxonomic scope" value="Bacteria"/>
</dbReference>
<evidence type="ECO:0000313" key="3">
    <source>
        <dbReference type="Proteomes" id="UP000027142"/>
    </source>
</evidence>
<accession>A0A060LXM1</accession>